<evidence type="ECO:0000256" key="3">
    <source>
        <dbReference type="ARBA" id="ARBA00022801"/>
    </source>
</evidence>
<feature type="domain" description="SAC" evidence="8">
    <location>
        <begin position="162"/>
        <end position="556"/>
    </location>
</feature>
<evidence type="ECO:0000256" key="5">
    <source>
        <dbReference type="ARBA" id="ARBA00023337"/>
    </source>
</evidence>
<evidence type="ECO:0000256" key="7">
    <source>
        <dbReference type="SAM" id="MobiDB-lite"/>
    </source>
</evidence>
<evidence type="ECO:0000313" key="10">
    <source>
        <dbReference type="Proteomes" id="UP000327013"/>
    </source>
</evidence>
<dbReference type="Pfam" id="PF02383">
    <property type="entry name" value="Syja_N"/>
    <property type="match status" value="2"/>
</dbReference>
<dbReference type="GO" id="GO:0005774">
    <property type="term" value="C:vacuolar membrane"/>
    <property type="evidence" value="ECO:0007669"/>
    <property type="project" value="UniProtKB-SubCell"/>
</dbReference>
<dbReference type="PANTHER" id="PTHR45738:SF3">
    <property type="entry name" value="OS03G0182400 PROTEIN"/>
    <property type="match status" value="1"/>
</dbReference>
<comment type="subunit">
    <text evidence="6">Component of the PI(3,5)P2 regulatory complex at least composed of ATG18, SAC/FIG4, FAB1 and VAC14.</text>
</comment>
<feature type="compositionally biased region" description="Basic and acidic residues" evidence="7">
    <location>
        <begin position="782"/>
        <end position="791"/>
    </location>
</feature>
<accession>A0A5N6QLI5</accession>
<evidence type="ECO:0000256" key="4">
    <source>
        <dbReference type="ARBA" id="ARBA00023136"/>
    </source>
</evidence>
<keyword evidence="4" id="KW-0472">Membrane</keyword>
<keyword evidence="2" id="KW-0926">Vacuole</keyword>
<dbReference type="InterPro" id="IPR002013">
    <property type="entry name" value="SAC_dom"/>
</dbReference>
<dbReference type="PANTHER" id="PTHR45738">
    <property type="entry name" value="POLYPHOSPHOINOSITIDE PHOSPHATASE"/>
    <property type="match status" value="1"/>
</dbReference>
<dbReference type="PROSITE" id="PS50275">
    <property type="entry name" value="SAC"/>
    <property type="match status" value="2"/>
</dbReference>
<evidence type="ECO:0000313" key="9">
    <source>
        <dbReference type="EMBL" id="KAE7999000.1"/>
    </source>
</evidence>
<sequence length="1589" mass="183021">MASEKELQLWRTDEEPDPNTSYLQKFRLYETRSNFYMIGRDKNRTVWRVLKIDRLETSELNILEDPTTYSEIECYDLLRRIHEGNQCTGGLKFVTACYGIIGFIKFLGPYYMLLITKRRKIGAIYGHTIYGIAKSEMIPISNSTMQSKMAYSKNENRYKKLLCTVDLTKDFFFSYSYHVMRSLQKNLCDNKTGEFLYETMFVWNEFLTRGIRNNLKNTIWTVALVYGFFKQVKLSVSDRDFNLILIARRSRHYAGTRYLKRGINDKGRVANDVETEQFVFEDAPEGYSMQISSVVQNRGSIPLFWSQETSRLNLKPDIILSRKDPKYEATRLHFENLVKRYGNPILILNLIKTRERKPRETILRAEFANAIRFINKNLTEENRLRFLHWDLHRHSTSKSTNVLTQLGKVAAYALDVTGIFYCQTNPNLGAEGLLNYSYFEKHNGGDRSLENLPSRNDDSDNLAKEVRNDSASSNANGDDNVKPPMFQKGVLRTNCIDCLDRTNVAQYAYGLVALGRQLYALGYLDSPNIDLDNPLAEDLMGMYETMGDTLALQYGGSAAHNKIFSERRGQWKAATQSQEFFRTLQRFYSNTCMDPEKQNAINVFLGYFQPQPGKPELWELDSDQHCNVGRHGSNLADKNIRSFIKRSLSDGNILCKIDSPAVSTDVGHEEHLSEKLQGDISESTPEISTCESELSCCRFTPSMSRKQLFRDMLEDQCLENDQICYDDHRDACTCSNFLDVDWLSSSGNSCEEEIYERSFGSLSSETIVDGLNTTTSSSETRSSTKEREQTGKEIRYNDDIRAEFSESFSNWNNHKIRKLRQVIAKVAGIMGSEPAACYNYLQSFRLYETFSKYYIIGRDKKRTFWRVLKIDRMECSELHIIEDSTIYSENECSDLLKRLDEGNKITGGLKLVTTCYGVVGFVKFLEPYYMLLITKRRKIGEICGHKIYAITKSKMIMIPNPTVRTLIAYSKNENRYKKLLCIVDLTKDFFFSYSYNVMRSLQKNFGDYKTGEYLYKKMFVWNEFLTSEIRNSFSNTLWTVALVHGFFKQVTFSVSGRNFKFTLIARRSRFYAGTRYLKRGVNDRGRVANDVETEQIVSEDTAEGRAMQISSVVQYRGSIPLFWSQNTSGFRKFRPEFSLPAEQHNYKATRLHFKNLVKRYGKPIVILSLLKTRGKKRAEKTLGAAYAKAITSIIDKLPEKNHLRFCRWDLHRHMYYRRAMHELKQLGEFAADTLDLTGIFYCRVTPNLWQERFLNFSYFDKYNGHCSLEDLFNKNEDGDNLETKVSAGTVSNDTNGNYGAKCTFQKGILRTNCMDCLDRTNVAQYVYGLAALGRQLYALGFIESPNIDFEDALAENLMRVYETMGDTLALQYGGSPAHNKIFANIRGQWRPAIDCQDLITAVQRYYSNAFSDFERQDAINVFLGYFRPHQGKPVPWELDLNQCNTVGRSSFKRSLSDSDILSRSNSTTASTDALHNQPLSEQVKGRSISLLDFMPEIPTQPLSEVQMESTSISEFTPEISTTIRLLPGRKQEDQSLKSDDICDNEHRDASNNLSLFDMGWHSSAGNSFYEAEERCLCCEDTVHQIKVSI</sequence>
<feature type="domain" description="SAC" evidence="8">
    <location>
        <begin position="980"/>
        <end position="1374"/>
    </location>
</feature>
<reference evidence="9 10" key="1">
    <citation type="submission" date="2019-06" db="EMBL/GenBank/DDBJ databases">
        <title>A chromosomal-level reference genome of Carpinus fangiana (Coryloideae, Betulaceae).</title>
        <authorList>
            <person name="Yang X."/>
            <person name="Wang Z."/>
            <person name="Zhang L."/>
            <person name="Hao G."/>
            <person name="Liu J."/>
            <person name="Yang Y."/>
        </authorList>
    </citation>
    <scope>NUCLEOTIDE SEQUENCE [LARGE SCALE GENOMIC DNA]</scope>
    <source>
        <strain evidence="9">Cfa_2016G</strain>
        <tissue evidence="9">Leaf</tissue>
    </source>
</reference>
<dbReference type="OrthoDB" id="405996at2759"/>
<feature type="region of interest" description="Disordered" evidence="7">
    <location>
        <begin position="771"/>
        <end position="791"/>
    </location>
</feature>
<keyword evidence="3" id="KW-0378">Hydrolase</keyword>
<evidence type="ECO:0000256" key="6">
    <source>
        <dbReference type="ARBA" id="ARBA00023464"/>
    </source>
</evidence>
<dbReference type="InterPro" id="IPR043573">
    <property type="entry name" value="Fig4-like"/>
</dbReference>
<feature type="compositionally biased region" description="Basic and acidic residues" evidence="7">
    <location>
        <begin position="447"/>
        <end position="468"/>
    </location>
</feature>
<proteinExistence type="predicted"/>
<comment type="subcellular location">
    <subcellularLocation>
        <location evidence="1">Vacuole membrane</location>
        <topology evidence="1">Peripheral membrane protein</topology>
    </subcellularLocation>
</comment>
<protein>
    <recommendedName>
        <fullName evidence="8">SAC domain-containing protein</fullName>
    </recommendedName>
</protein>
<organism evidence="9 10">
    <name type="scientific">Carpinus fangiana</name>
    <dbReference type="NCBI Taxonomy" id="176857"/>
    <lineage>
        <taxon>Eukaryota</taxon>
        <taxon>Viridiplantae</taxon>
        <taxon>Streptophyta</taxon>
        <taxon>Embryophyta</taxon>
        <taxon>Tracheophyta</taxon>
        <taxon>Spermatophyta</taxon>
        <taxon>Magnoliopsida</taxon>
        <taxon>eudicotyledons</taxon>
        <taxon>Gunneridae</taxon>
        <taxon>Pentapetalae</taxon>
        <taxon>rosids</taxon>
        <taxon>fabids</taxon>
        <taxon>Fagales</taxon>
        <taxon>Betulaceae</taxon>
        <taxon>Carpinus</taxon>
    </lineage>
</organism>
<dbReference type="GO" id="GO:0046856">
    <property type="term" value="P:phosphatidylinositol dephosphorylation"/>
    <property type="evidence" value="ECO:0007669"/>
    <property type="project" value="InterPro"/>
</dbReference>
<keyword evidence="10" id="KW-1185">Reference proteome</keyword>
<evidence type="ECO:0000256" key="1">
    <source>
        <dbReference type="ARBA" id="ARBA00004148"/>
    </source>
</evidence>
<feature type="region of interest" description="Disordered" evidence="7">
    <location>
        <begin position="447"/>
        <end position="483"/>
    </location>
</feature>
<dbReference type="EMBL" id="CM017321">
    <property type="protein sequence ID" value="KAE7999000.1"/>
    <property type="molecule type" value="Genomic_DNA"/>
</dbReference>
<name>A0A5N6QLI5_9ROSI</name>
<dbReference type="Proteomes" id="UP000327013">
    <property type="component" value="Chromosome 1"/>
</dbReference>
<gene>
    <name evidence="9" type="ORF">FH972_003488</name>
</gene>
<evidence type="ECO:0000259" key="8">
    <source>
        <dbReference type="PROSITE" id="PS50275"/>
    </source>
</evidence>
<dbReference type="GO" id="GO:0043813">
    <property type="term" value="F:phosphatidylinositol-3,5-bisphosphate 5-phosphatase activity"/>
    <property type="evidence" value="ECO:0007669"/>
    <property type="project" value="InterPro"/>
</dbReference>
<evidence type="ECO:0000256" key="2">
    <source>
        <dbReference type="ARBA" id="ARBA00022554"/>
    </source>
</evidence>
<comment type="catalytic activity">
    <reaction evidence="5">
        <text>a 1,2-diacyl-sn-glycero-3-phospho-(1D-myo-inositol-3,5-bisphosphate) + H2O = a 1,2-diacyl-sn-glycero-3-phospho-(1D-myo-inositol-3-phosphate) + phosphate</text>
        <dbReference type="Rhea" id="RHEA:32955"/>
        <dbReference type="ChEBI" id="CHEBI:15377"/>
        <dbReference type="ChEBI" id="CHEBI:43474"/>
        <dbReference type="ChEBI" id="CHEBI:57923"/>
        <dbReference type="ChEBI" id="CHEBI:58088"/>
    </reaction>
</comment>